<evidence type="ECO:0000259" key="1">
    <source>
        <dbReference type="Pfam" id="PF00534"/>
    </source>
</evidence>
<sequence>MVIKMLDINSQKPILALFSPLPPDRSGIADYTMELIPELLVYYRVVIISDKIIDINNREGGYEIRDTQWFKYNYKDIDRVLYKIGNSHYHFPMFDLLNDYPGVVVMHDVILSDAMLEYTNRIGVNQEAILYQSHGYKSLIDLKFGGLKNVLGKYACSDKVIKNSFGAIIHSDFAKNKLSENYGKDICNNIKVVPFLPRRLNLPSRTSARNRLNIPESEWVVCCFGFLGPTKMNKELIEVWNNSFFSLSDGCCLVFVGSMPSGEYSNEIKAEIWKATNINSISITGFVEQQEYIDYMAAADLAVQLRQDSRGETSAAVFDCLSAGLPVICNNHGFIKEISNKAVMKISENFDMTELQLMLEKAFFDKKTTMQFACNAKADIDHNNNNTEVGRKYHAAIEYFYECQKNSLPVGSMLDGLGRLDSQVIINSGSCELKKILIDISAIVRHDLKTGIERVVRSIVNELLTNPPEGYRVEPIYFNETGGYDYARKYVSAHFFGDKELLQDEAVSINNGDVFIGADLLLSAIPNLEECLQEWRKSGARIIFIVYDLLPLKMPECFPPFIEHDYKKWLKTICRVSHQLVCISGAVADELDTCIREEHVETAEHLQISSFHLGADIKASLPSAGISESEMDILGKLESATVFLMVSTIEPRKGHVQVLDAFELLWEKQIFSQLVIIGKPGWMTDNFMERLRTHPENGKRLFCLFAVSDEVLDQVYKRADCLLAASRGEGFGLPLIEAAQYGLPLLVRDIPVFREIAGENASYFTGHRPEDLAAAIRHWLETPEAERIQTDGMTWQTWQQSVGQLLCTTGIKPERD</sequence>
<keyword evidence="3" id="KW-1185">Reference proteome</keyword>
<organism evidence="2 3">
    <name type="scientific">Vogesella fluminis</name>
    <dbReference type="NCBI Taxonomy" id="1069161"/>
    <lineage>
        <taxon>Bacteria</taxon>
        <taxon>Pseudomonadati</taxon>
        <taxon>Pseudomonadota</taxon>
        <taxon>Betaproteobacteria</taxon>
        <taxon>Neisseriales</taxon>
        <taxon>Chromobacteriaceae</taxon>
        <taxon>Vogesella</taxon>
    </lineage>
</organism>
<comment type="caution">
    <text evidence="2">The sequence shown here is derived from an EMBL/GenBank/DDBJ whole genome shotgun (WGS) entry which is preliminary data.</text>
</comment>
<evidence type="ECO:0000313" key="3">
    <source>
        <dbReference type="Proteomes" id="UP000662678"/>
    </source>
</evidence>
<dbReference type="PANTHER" id="PTHR46401:SF9">
    <property type="entry name" value="MANNOSYLTRANSFERASE A"/>
    <property type="match status" value="1"/>
</dbReference>
<dbReference type="InterPro" id="IPR001296">
    <property type="entry name" value="Glyco_trans_1"/>
</dbReference>
<feature type="domain" description="Glycosyl transferase family 1" evidence="1">
    <location>
        <begin position="205"/>
        <end position="377"/>
    </location>
</feature>
<gene>
    <name evidence="2" type="ORF">GCM10011419_20640</name>
</gene>
<proteinExistence type="predicted"/>
<feature type="domain" description="Glycosyl transferase family 1" evidence="1">
    <location>
        <begin position="630"/>
        <end position="786"/>
    </location>
</feature>
<dbReference type="CDD" id="cd03809">
    <property type="entry name" value="GT4_MtfB-like"/>
    <property type="match status" value="1"/>
</dbReference>
<reference evidence="3" key="1">
    <citation type="journal article" date="2019" name="Int. J. Syst. Evol. Microbiol.">
        <title>The Global Catalogue of Microorganisms (GCM) 10K type strain sequencing project: providing services to taxonomists for standard genome sequencing and annotation.</title>
        <authorList>
            <consortium name="The Broad Institute Genomics Platform"/>
            <consortium name="The Broad Institute Genome Sequencing Center for Infectious Disease"/>
            <person name="Wu L."/>
            <person name="Ma J."/>
        </authorList>
    </citation>
    <scope>NUCLEOTIDE SEQUENCE [LARGE SCALE GENOMIC DNA]</scope>
    <source>
        <strain evidence="3">KCTC 23713</strain>
    </source>
</reference>
<name>A0ABQ3HA58_9NEIS</name>
<dbReference type="Gene3D" id="3.40.50.2000">
    <property type="entry name" value="Glycogen Phosphorylase B"/>
    <property type="match status" value="2"/>
</dbReference>
<dbReference type="Pfam" id="PF00534">
    <property type="entry name" value="Glycos_transf_1"/>
    <property type="match status" value="2"/>
</dbReference>
<accession>A0ABQ3HA58</accession>
<dbReference type="EMBL" id="BMYP01000025">
    <property type="protein sequence ID" value="GHD78499.1"/>
    <property type="molecule type" value="Genomic_DNA"/>
</dbReference>
<dbReference type="SUPFAM" id="SSF53756">
    <property type="entry name" value="UDP-Glycosyltransferase/glycogen phosphorylase"/>
    <property type="match status" value="2"/>
</dbReference>
<evidence type="ECO:0000313" key="2">
    <source>
        <dbReference type="EMBL" id="GHD78499.1"/>
    </source>
</evidence>
<dbReference type="Proteomes" id="UP000662678">
    <property type="component" value="Unassembled WGS sequence"/>
</dbReference>
<dbReference type="PANTHER" id="PTHR46401">
    <property type="entry name" value="GLYCOSYLTRANSFERASE WBBK-RELATED"/>
    <property type="match status" value="1"/>
</dbReference>
<protein>
    <recommendedName>
        <fullName evidence="1">Glycosyl transferase family 1 domain-containing protein</fullName>
    </recommendedName>
</protein>